<comment type="caution">
    <text evidence="2">The sequence shown here is derived from an EMBL/GenBank/DDBJ whole genome shotgun (WGS) entry which is preliminary data.</text>
</comment>
<evidence type="ECO:0000256" key="1">
    <source>
        <dbReference type="SAM" id="Phobius"/>
    </source>
</evidence>
<evidence type="ECO:0000313" key="3">
    <source>
        <dbReference type="Proteomes" id="UP000806211"/>
    </source>
</evidence>
<dbReference type="EMBL" id="JADCKF010000008">
    <property type="protein sequence ID" value="MBE5056312.1"/>
    <property type="molecule type" value="Genomic_DNA"/>
</dbReference>
<reference evidence="2 3" key="1">
    <citation type="submission" date="2020-10" db="EMBL/GenBank/DDBJ databases">
        <title>ChiBAC.</title>
        <authorList>
            <person name="Zenner C."/>
            <person name="Hitch T.C.A."/>
            <person name="Clavel T."/>
        </authorList>
    </citation>
    <scope>NUCLEOTIDE SEQUENCE [LARGE SCALE GENOMIC DNA]</scope>
    <source>
        <strain evidence="2 3">DSM 107456</strain>
    </source>
</reference>
<feature type="transmembrane region" description="Helical" evidence="1">
    <location>
        <begin position="148"/>
        <end position="166"/>
    </location>
</feature>
<feature type="transmembrane region" description="Helical" evidence="1">
    <location>
        <begin position="218"/>
        <end position="236"/>
    </location>
</feature>
<dbReference type="RefSeq" id="WP_193538057.1">
    <property type="nucleotide sequence ID" value="NZ_JADCKF010000008.1"/>
</dbReference>
<feature type="transmembrane region" description="Helical" evidence="1">
    <location>
        <begin position="71"/>
        <end position="89"/>
    </location>
</feature>
<dbReference type="Pfam" id="PF13536">
    <property type="entry name" value="EmrE"/>
    <property type="match status" value="1"/>
</dbReference>
<feature type="transmembrane region" description="Helical" evidence="1">
    <location>
        <begin position="248"/>
        <end position="272"/>
    </location>
</feature>
<keyword evidence="1" id="KW-0812">Transmembrane</keyword>
<feature type="transmembrane region" description="Helical" evidence="1">
    <location>
        <begin position="124"/>
        <end position="142"/>
    </location>
</feature>
<protein>
    <submittedName>
        <fullName evidence="2">Multidrug resistance efflux transporter family protein</fullName>
    </submittedName>
</protein>
<feature type="transmembrane region" description="Helical" evidence="1">
    <location>
        <begin position="187"/>
        <end position="206"/>
    </location>
</feature>
<name>A0ABR9RC98_9FIRM</name>
<organism evidence="2 3">
    <name type="scientific">Pseudoflavonifractor gallinarum</name>
    <dbReference type="NCBI Taxonomy" id="2779352"/>
    <lineage>
        <taxon>Bacteria</taxon>
        <taxon>Bacillati</taxon>
        <taxon>Bacillota</taxon>
        <taxon>Clostridia</taxon>
        <taxon>Eubacteriales</taxon>
        <taxon>Oscillospiraceae</taxon>
        <taxon>Pseudoflavonifractor</taxon>
    </lineage>
</organism>
<keyword evidence="1" id="KW-1133">Transmembrane helix</keyword>
<evidence type="ECO:0000313" key="2">
    <source>
        <dbReference type="EMBL" id="MBE5056312.1"/>
    </source>
</evidence>
<sequence length="300" mass="32164">MKRILGLGILSSFFFAFTFILNRSMNLSGGYWIWSASLRYLFSLPFLWGMVGVRHKLGPVLESIRRSPGPWLLWSTVGFGLFYAPLTWASDFGESWLTVSLWQLTIVAGVFLNPLWGKKIPRRSLGAVAVILLGVVLIQSERLLSGEAGGGVLTCLGLISVAAVAYPLGNRKMMDLCGEELDTPQRVLGMTICSLPFFLALSAVAVVQGRLPSGSQCFQALLVAIFSAVIATILFFQATNLGRGDPKLLSLAEGTIAGEIIFTLIGGVVLLGDAMPTPVQFLGIGVIIAGLLLNCRAAAK</sequence>
<gene>
    <name evidence="2" type="ORF">INF37_09910</name>
</gene>
<feature type="transmembrane region" description="Helical" evidence="1">
    <location>
        <begin position="278"/>
        <end position="299"/>
    </location>
</feature>
<feature type="transmembrane region" description="Helical" evidence="1">
    <location>
        <begin position="95"/>
        <end position="112"/>
    </location>
</feature>
<feature type="transmembrane region" description="Helical" evidence="1">
    <location>
        <begin position="7"/>
        <end position="25"/>
    </location>
</feature>
<feature type="transmembrane region" description="Helical" evidence="1">
    <location>
        <begin position="31"/>
        <end position="51"/>
    </location>
</feature>
<keyword evidence="3" id="KW-1185">Reference proteome</keyword>
<dbReference type="InterPro" id="IPR032713">
    <property type="entry name" value="EmrE"/>
</dbReference>
<keyword evidence="1" id="KW-0472">Membrane</keyword>
<accession>A0ABR9RC98</accession>
<dbReference type="Proteomes" id="UP000806211">
    <property type="component" value="Unassembled WGS sequence"/>
</dbReference>
<proteinExistence type="predicted"/>